<gene>
    <name evidence="2" type="ORF">PIB30_051210</name>
</gene>
<feature type="region of interest" description="Disordered" evidence="1">
    <location>
        <begin position="17"/>
        <end position="39"/>
    </location>
</feature>
<organism evidence="2 3">
    <name type="scientific">Stylosanthes scabra</name>
    <dbReference type="NCBI Taxonomy" id="79078"/>
    <lineage>
        <taxon>Eukaryota</taxon>
        <taxon>Viridiplantae</taxon>
        <taxon>Streptophyta</taxon>
        <taxon>Embryophyta</taxon>
        <taxon>Tracheophyta</taxon>
        <taxon>Spermatophyta</taxon>
        <taxon>Magnoliopsida</taxon>
        <taxon>eudicotyledons</taxon>
        <taxon>Gunneridae</taxon>
        <taxon>Pentapetalae</taxon>
        <taxon>rosids</taxon>
        <taxon>fabids</taxon>
        <taxon>Fabales</taxon>
        <taxon>Fabaceae</taxon>
        <taxon>Papilionoideae</taxon>
        <taxon>50 kb inversion clade</taxon>
        <taxon>dalbergioids sensu lato</taxon>
        <taxon>Dalbergieae</taxon>
        <taxon>Pterocarpus clade</taxon>
        <taxon>Stylosanthes</taxon>
    </lineage>
</organism>
<protein>
    <submittedName>
        <fullName evidence="2">Uncharacterized protein</fullName>
    </submittedName>
</protein>
<evidence type="ECO:0000313" key="3">
    <source>
        <dbReference type="Proteomes" id="UP001341840"/>
    </source>
</evidence>
<sequence>MVATALPLAGAGGNTNVTAKMGLPATENSNDTAREVTGEDERRWLEPWMFCLPQIPSASLGLKTTSTVGRGGGGCGFDYAVIEV</sequence>
<dbReference type="EMBL" id="JASCZI010272220">
    <property type="protein sequence ID" value="MED6221109.1"/>
    <property type="molecule type" value="Genomic_DNA"/>
</dbReference>
<reference evidence="2 3" key="1">
    <citation type="journal article" date="2023" name="Plants (Basel)">
        <title>Bridging the Gap: Combining Genomics and Transcriptomics Approaches to Understand Stylosanthes scabra, an Orphan Legume from the Brazilian Caatinga.</title>
        <authorList>
            <person name="Ferreira-Neto J.R.C."/>
            <person name="da Silva M.D."/>
            <person name="Binneck E."/>
            <person name="de Melo N.F."/>
            <person name="da Silva R.H."/>
            <person name="de Melo A.L.T.M."/>
            <person name="Pandolfi V."/>
            <person name="Bustamante F.O."/>
            <person name="Brasileiro-Vidal A.C."/>
            <person name="Benko-Iseppon A.M."/>
        </authorList>
    </citation>
    <scope>NUCLEOTIDE SEQUENCE [LARGE SCALE GENOMIC DNA]</scope>
    <source>
        <tissue evidence="2">Leaves</tissue>
    </source>
</reference>
<keyword evidence="3" id="KW-1185">Reference proteome</keyword>
<accession>A0ABU6ZGN2</accession>
<evidence type="ECO:0000256" key="1">
    <source>
        <dbReference type="SAM" id="MobiDB-lite"/>
    </source>
</evidence>
<comment type="caution">
    <text evidence="2">The sequence shown here is derived from an EMBL/GenBank/DDBJ whole genome shotgun (WGS) entry which is preliminary data.</text>
</comment>
<name>A0ABU6ZGN2_9FABA</name>
<evidence type="ECO:0000313" key="2">
    <source>
        <dbReference type="EMBL" id="MED6221109.1"/>
    </source>
</evidence>
<proteinExistence type="predicted"/>
<dbReference type="Proteomes" id="UP001341840">
    <property type="component" value="Unassembled WGS sequence"/>
</dbReference>